<gene>
    <name evidence="2" type="ORF">B0H16DRAFT_1460561</name>
</gene>
<evidence type="ECO:0000256" key="1">
    <source>
        <dbReference type="SAM" id="MobiDB-lite"/>
    </source>
</evidence>
<comment type="caution">
    <text evidence="2">The sequence shown here is derived from an EMBL/GenBank/DDBJ whole genome shotgun (WGS) entry which is preliminary data.</text>
</comment>
<feature type="compositionally biased region" description="Acidic residues" evidence="1">
    <location>
        <begin position="258"/>
        <end position="279"/>
    </location>
</feature>
<organism evidence="2 3">
    <name type="scientific">Mycena metata</name>
    <dbReference type="NCBI Taxonomy" id="1033252"/>
    <lineage>
        <taxon>Eukaryota</taxon>
        <taxon>Fungi</taxon>
        <taxon>Dikarya</taxon>
        <taxon>Basidiomycota</taxon>
        <taxon>Agaricomycotina</taxon>
        <taxon>Agaricomycetes</taxon>
        <taxon>Agaricomycetidae</taxon>
        <taxon>Agaricales</taxon>
        <taxon>Marasmiineae</taxon>
        <taxon>Mycenaceae</taxon>
        <taxon>Mycena</taxon>
    </lineage>
</organism>
<sequence length="358" mass="40249">MPYHRAKKGQTSYEPKFVPIPKIDDQLVYEVDLSDAGIPPSACFTCTILQIDCTRIEFGLSCIQCQLVDARLCDHSKTIEELIIFHGITRNYALASDVTEVILSELVTSCKRAQTAATLYRDASEDLRLRFRWFVVHMFKCINSMGRDKFFDECFANTNTLPTIRRHVQLLIDQFNWAELPKEDRSYRILSGYTKADTDKFFELNFAALRLDDFDRIDLDDKEYTFQVRCNEADSGCIAYPPASTTLQDITDAKCDEGSGEEEEEEEEEEAALESEEGEAAVKDVKMGAPDDEEEGQVEEEEEVQGEEPEAGLSTTVVKSPGCCSLINLPDSPGQAKPKKLVAKKPASKKRTASCGQR</sequence>
<dbReference type="Proteomes" id="UP001215598">
    <property type="component" value="Unassembled WGS sequence"/>
</dbReference>
<keyword evidence="3" id="KW-1185">Reference proteome</keyword>
<proteinExistence type="predicted"/>
<evidence type="ECO:0000313" key="3">
    <source>
        <dbReference type="Proteomes" id="UP001215598"/>
    </source>
</evidence>
<feature type="compositionally biased region" description="Basic residues" evidence="1">
    <location>
        <begin position="337"/>
        <end position="352"/>
    </location>
</feature>
<protein>
    <submittedName>
        <fullName evidence="2">Uncharacterized protein</fullName>
    </submittedName>
</protein>
<accession>A0AAD7IUQ1</accession>
<feature type="compositionally biased region" description="Acidic residues" evidence="1">
    <location>
        <begin position="290"/>
        <end position="310"/>
    </location>
</feature>
<name>A0AAD7IUQ1_9AGAR</name>
<dbReference type="EMBL" id="JARKIB010000064">
    <property type="protein sequence ID" value="KAJ7750852.1"/>
    <property type="molecule type" value="Genomic_DNA"/>
</dbReference>
<evidence type="ECO:0000313" key="2">
    <source>
        <dbReference type="EMBL" id="KAJ7750852.1"/>
    </source>
</evidence>
<dbReference type="AlphaFoldDB" id="A0AAD7IUQ1"/>
<feature type="region of interest" description="Disordered" evidence="1">
    <location>
        <begin position="248"/>
        <end position="358"/>
    </location>
</feature>
<reference evidence="2" key="1">
    <citation type="submission" date="2023-03" db="EMBL/GenBank/DDBJ databases">
        <title>Massive genome expansion in bonnet fungi (Mycena s.s.) driven by repeated elements and novel gene families across ecological guilds.</title>
        <authorList>
            <consortium name="Lawrence Berkeley National Laboratory"/>
            <person name="Harder C.B."/>
            <person name="Miyauchi S."/>
            <person name="Viragh M."/>
            <person name="Kuo A."/>
            <person name="Thoen E."/>
            <person name="Andreopoulos B."/>
            <person name="Lu D."/>
            <person name="Skrede I."/>
            <person name="Drula E."/>
            <person name="Henrissat B."/>
            <person name="Morin E."/>
            <person name="Kohler A."/>
            <person name="Barry K."/>
            <person name="LaButti K."/>
            <person name="Morin E."/>
            <person name="Salamov A."/>
            <person name="Lipzen A."/>
            <person name="Mereny Z."/>
            <person name="Hegedus B."/>
            <person name="Baldrian P."/>
            <person name="Stursova M."/>
            <person name="Weitz H."/>
            <person name="Taylor A."/>
            <person name="Grigoriev I.V."/>
            <person name="Nagy L.G."/>
            <person name="Martin F."/>
            <person name="Kauserud H."/>
        </authorList>
    </citation>
    <scope>NUCLEOTIDE SEQUENCE</scope>
    <source>
        <strain evidence="2">CBHHK182m</strain>
    </source>
</reference>